<gene>
    <name evidence="4" type="ORF">OXX778_LOCUS838</name>
</gene>
<keyword evidence="1" id="KW-0238">DNA-binding</keyword>
<dbReference type="InterPro" id="IPR050863">
    <property type="entry name" value="CenT-Element_Derived"/>
</dbReference>
<feature type="region of interest" description="Disordered" evidence="2">
    <location>
        <begin position="423"/>
        <end position="442"/>
    </location>
</feature>
<evidence type="ECO:0000256" key="2">
    <source>
        <dbReference type="SAM" id="MobiDB-lite"/>
    </source>
</evidence>
<evidence type="ECO:0000256" key="1">
    <source>
        <dbReference type="ARBA" id="ARBA00023125"/>
    </source>
</evidence>
<dbReference type="Pfam" id="PF03184">
    <property type="entry name" value="DDE_1"/>
    <property type="match status" value="1"/>
</dbReference>
<keyword evidence="5" id="KW-1185">Reference proteome</keyword>
<dbReference type="InterPro" id="IPR006600">
    <property type="entry name" value="HTH_CenpB_DNA-bd_dom"/>
</dbReference>
<comment type="caution">
    <text evidence="4">The sequence shown here is derived from an EMBL/GenBank/DDBJ whole genome shotgun (WGS) entry which is preliminary data.</text>
</comment>
<dbReference type="PANTHER" id="PTHR19303">
    <property type="entry name" value="TRANSPOSON"/>
    <property type="match status" value="1"/>
</dbReference>
<name>A0A813M4K6_9BILA</name>
<dbReference type="InterPro" id="IPR009057">
    <property type="entry name" value="Homeodomain-like_sf"/>
</dbReference>
<proteinExistence type="predicted"/>
<dbReference type="InterPro" id="IPR004875">
    <property type="entry name" value="DDE_SF_endonuclease_dom"/>
</dbReference>
<dbReference type="PROSITE" id="PS51253">
    <property type="entry name" value="HTH_CENPB"/>
    <property type="match status" value="1"/>
</dbReference>
<dbReference type="InterPro" id="IPR036397">
    <property type="entry name" value="RNaseH_sf"/>
</dbReference>
<sequence>MARARYVRYSLAFKLRAIKFAESNSNNKASKRFKVSHKQIRKWIENKQKIIESPSRVTRARIKRDGTALYQELENELKAWIIEQRLLGYIVDGKSIKRQALDIARRDNLEFRASSGWFSRFLKRSNFVLRRITTSGRDLPKNSKDVVLNFVNKCKHELCGVPRSSIINFDETSIYLDSRSNYTYDQQGAKRVPATTSGNEKTRVSVCFAASASGFKFKPLIVIPRVNPLKNYEAPTNVIVVYNKSGVFNEDMVMNGVFKRCIVPKIAQRNLQNPTLIFDQATCHVTKNLNEYLAQNNINKIHIPKRFTNLLQPADVSWMRPLKRAYHERWQNWLINEERTFTPAGNIRSPGYTQVITWISEIWEQLDAGIIRDSFDRCGITSSQFFDFHSQLQAFLEKNQIDMIDDYDHADEVDGFVDDVNTNLVDSDSDSNSGSEGDSDIE</sequence>
<dbReference type="EMBL" id="CAJNOC010000047">
    <property type="protein sequence ID" value="CAF0709703.1"/>
    <property type="molecule type" value="Genomic_DNA"/>
</dbReference>
<dbReference type="GO" id="GO:0005634">
    <property type="term" value="C:nucleus"/>
    <property type="evidence" value="ECO:0007669"/>
    <property type="project" value="TreeGrafter"/>
</dbReference>
<feature type="compositionally biased region" description="Low complexity" evidence="2">
    <location>
        <begin position="423"/>
        <end position="436"/>
    </location>
</feature>
<dbReference type="GO" id="GO:0003677">
    <property type="term" value="F:DNA binding"/>
    <property type="evidence" value="ECO:0007669"/>
    <property type="project" value="UniProtKB-KW"/>
</dbReference>
<reference evidence="4" key="1">
    <citation type="submission" date="2021-02" db="EMBL/GenBank/DDBJ databases">
        <authorList>
            <person name="Nowell W R."/>
        </authorList>
    </citation>
    <scope>NUCLEOTIDE SEQUENCE</scope>
    <source>
        <strain evidence="4">Ploen Becks lab</strain>
    </source>
</reference>
<dbReference type="Gene3D" id="1.10.10.60">
    <property type="entry name" value="Homeodomain-like"/>
    <property type="match status" value="2"/>
</dbReference>
<dbReference type="Gene3D" id="3.30.420.10">
    <property type="entry name" value="Ribonuclease H-like superfamily/Ribonuclease H"/>
    <property type="match status" value="1"/>
</dbReference>
<accession>A0A813M4K6</accession>
<dbReference type="Pfam" id="PF03221">
    <property type="entry name" value="HTH_Tnp_Tc5"/>
    <property type="match status" value="1"/>
</dbReference>
<evidence type="ECO:0000313" key="5">
    <source>
        <dbReference type="Proteomes" id="UP000663879"/>
    </source>
</evidence>
<dbReference type="OrthoDB" id="10072016at2759"/>
<organism evidence="4 5">
    <name type="scientific">Brachionus calyciflorus</name>
    <dbReference type="NCBI Taxonomy" id="104777"/>
    <lineage>
        <taxon>Eukaryota</taxon>
        <taxon>Metazoa</taxon>
        <taxon>Spiralia</taxon>
        <taxon>Gnathifera</taxon>
        <taxon>Rotifera</taxon>
        <taxon>Eurotatoria</taxon>
        <taxon>Monogononta</taxon>
        <taxon>Pseudotrocha</taxon>
        <taxon>Ploima</taxon>
        <taxon>Brachionidae</taxon>
        <taxon>Brachionus</taxon>
    </lineage>
</organism>
<evidence type="ECO:0000259" key="3">
    <source>
        <dbReference type="PROSITE" id="PS51253"/>
    </source>
</evidence>
<protein>
    <recommendedName>
        <fullName evidence="3">HTH CENPB-type domain-containing protein</fullName>
    </recommendedName>
</protein>
<evidence type="ECO:0000313" key="4">
    <source>
        <dbReference type="EMBL" id="CAF0709703.1"/>
    </source>
</evidence>
<dbReference type="SUPFAM" id="SSF46689">
    <property type="entry name" value="Homeodomain-like"/>
    <property type="match status" value="1"/>
</dbReference>
<feature type="domain" description="HTH CENPB-type" evidence="3">
    <location>
        <begin position="61"/>
        <end position="131"/>
    </location>
</feature>
<dbReference type="AlphaFoldDB" id="A0A813M4K6"/>
<dbReference type="Proteomes" id="UP000663879">
    <property type="component" value="Unassembled WGS sequence"/>
</dbReference>
<dbReference type="SMART" id="SM00674">
    <property type="entry name" value="CENPB"/>
    <property type="match status" value="1"/>
</dbReference>